<proteinExistence type="predicted"/>
<feature type="compositionally biased region" description="Basic and acidic residues" evidence="1">
    <location>
        <begin position="502"/>
        <end position="516"/>
    </location>
</feature>
<dbReference type="Pfam" id="PF14441">
    <property type="entry name" value="OTT_1508_deam"/>
    <property type="match status" value="1"/>
</dbReference>
<protein>
    <submittedName>
        <fullName evidence="2">Uncharacterized protein</fullName>
    </submittedName>
</protein>
<reference evidence="2" key="1">
    <citation type="submission" date="2023-06" db="EMBL/GenBank/DDBJ databases">
        <title>Genome-scale phylogeny and comparative genomics of the fungal order Sordariales.</title>
        <authorList>
            <consortium name="Lawrence Berkeley National Laboratory"/>
            <person name="Hensen N."/>
            <person name="Bonometti L."/>
            <person name="Westerberg I."/>
            <person name="Brannstrom I.O."/>
            <person name="Guillou S."/>
            <person name="Cros-Aarteil S."/>
            <person name="Calhoun S."/>
            <person name="Haridas S."/>
            <person name="Kuo A."/>
            <person name="Mondo S."/>
            <person name="Pangilinan J."/>
            <person name="Riley R."/>
            <person name="Labutti K."/>
            <person name="Andreopoulos B."/>
            <person name="Lipzen A."/>
            <person name="Chen C."/>
            <person name="Yanf M."/>
            <person name="Daum C."/>
            <person name="Ng V."/>
            <person name="Clum A."/>
            <person name="Steindorff A."/>
            <person name="Ohm R."/>
            <person name="Martin F."/>
            <person name="Silar P."/>
            <person name="Natvig D."/>
            <person name="Lalanne C."/>
            <person name="Gautier V."/>
            <person name="Ament-Velasquez S.L."/>
            <person name="Kruys A."/>
            <person name="Hutchinson M.I."/>
            <person name="Powell A.J."/>
            <person name="Barry K."/>
            <person name="Miller A.N."/>
            <person name="Grigoriev I.V."/>
            <person name="Debuchy R."/>
            <person name="Gladieux P."/>
            <person name="Thoren M.H."/>
            <person name="Johannesson H."/>
        </authorList>
    </citation>
    <scope>NUCLEOTIDE SEQUENCE</scope>
    <source>
        <strain evidence="2">PSN4</strain>
    </source>
</reference>
<dbReference type="EMBL" id="MU839861">
    <property type="protein sequence ID" value="KAK1749337.1"/>
    <property type="molecule type" value="Genomic_DNA"/>
</dbReference>
<accession>A0AAJ0F0V3</accession>
<organism evidence="2 3">
    <name type="scientific">Echria macrotheca</name>
    <dbReference type="NCBI Taxonomy" id="438768"/>
    <lineage>
        <taxon>Eukaryota</taxon>
        <taxon>Fungi</taxon>
        <taxon>Dikarya</taxon>
        <taxon>Ascomycota</taxon>
        <taxon>Pezizomycotina</taxon>
        <taxon>Sordariomycetes</taxon>
        <taxon>Sordariomycetidae</taxon>
        <taxon>Sordariales</taxon>
        <taxon>Schizotheciaceae</taxon>
        <taxon>Echria</taxon>
    </lineage>
</organism>
<dbReference type="PANTHER" id="PTHR42037:SF1">
    <property type="match status" value="1"/>
</dbReference>
<dbReference type="InterPro" id="IPR027796">
    <property type="entry name" value="OTT_1508_deam-like"/>
</dbReference>
<feature type="region of interest" description="Disordered" evidence="1">
    <location>
        <begin position="493"/>
        <end position="530"/>
    </location>
</feature>
<name>A0AAJ0F0V3_9PEZI</name>
<evidence type="ECO:0000313" key="3">
    <source>
        <dbReference type="Proteomes" id="UP001239445"/>
    </source>
</evidence>
<gene>
    <name evidence="2" type="ORF">QBC47DRAFT_395958</name>
</gene>
<feature type="compositionally biased region" description="Acidic residues" evidence="1">
    <location>
        <begin position="520"/>
        <end position="530"/>
    </location>
</feature>
<evidence type="ECO:0000256" key="1">
    <source>
        <dbReference type="SAM" id="MobiDB-lite"/>
    </source>
</evidence>
<dbReference type="AlphaFoldDB" id="A0AAJ0F0V3"/>
<comment type="caution">
    <text evidence="2">The sequence shown here is derived from an EMBL/GenBank/DDBJ whole genome shotgun (WGS) entry which is preliminary data.</text>
</comment>
<dbReference type="Proteomes" id="UP001239445">
    <property type="component" value="Unassembled WGS sequence"/>
</dbReference>
<sequence length="530" mass="59916">MDSREPKPLQASLRKRFYEAVVFLYCLRNTFHKSRSTDPVELDIAIERNSGETFKCFVNKVGQICDSTRGNGGGTITSCMILQPGSVEYRLASNNRSEDEWIVVEEYLNGVLNILGEASDETIRAANTQSDTFRTILRRVVIFTRPRMEWYTKEIAKNLEYCIEEADAEATSNDEARTAARDLRSLTPLVEFVAQQVVVAEESFATKTEALLHVINGSYRHSLEGFIRAKASGNRGGPADTPWSTMHHAIGRLLSLFLGVKVLIYARRFWPEAFVDFRVTHVASSIPDDEPPSIRKTAGGMLKRMSAEPAVVRAYQARADSLREWKLDDQIKRRCSSRRFCPIVHAEILNHNSVVREDRENAMAGEDPVRFFREAEFGRYIGCSKPTCRLCEQYFSAYPDIQVRPSHQNFYDNWRLPDVYPGEEQLEQKRDAILEQMVKTTRTEVFTALTKGRAVRNQFDSNDTPTNPLLTTDRSSSVIATAGFDDVVSRMSSMSMAASRRPPVESSRESTPRSEGDLTLWEESDGGAAI</sequence>
<dbReference type="PANTHER" id="PTHR42037">
    <property type="match status" value="1"/>
</dbReference>
<keyword evidence="3" id="KW-1185">Reference proteome</keyword>
<evidence type="ECO:0000313" key="2">
    <source>
        <dbReference type="EMBL" id="KAK1749337.1"/>
    </source>
</evidence>